<dbReference type="Proteomes" id="UP000738349">
    <property type="component" value="Unassembled WGS sequence"/>
</dbReference>
<evidence type="ECO:0000313" key="1">
    <source>
        <dbReference type="EMBL" id="KAH7146019.1"/>
    </source>
</evidence>
<dbReference type="AlphaFoldDB" id="A0A9P9EVE3"/>
<comment type="caution">
    <text evidence="1">The sequence shown here is derived from an EMBL/GenBank/DDBJ whole genome shotgun (WGS) entry which is preliminary data.</text>
</comment>
<accession>A0A9P9EVE3</accession>
<sequence length="52" mass="6268">YMDLLGEKFKELLKNTAYLEQLFDLLRNSKNYKGYFIMDIVMLVNYKVIIKS</sequence>
<evidence type="ECO:0000313" key="2">
    <source>
        <dbReference type="Proteomes" id="UP000738349"/>
    </source>
</evidence>
<protein>
    <submittedName>
        <fullName evidence="1">Uncharacterized protein</fullName>
    </submittedName>
</protein>
<organism evidence="1 2">
    <name type="scientific">Dactylonectria macrodidyma</name>
    <dbReference type="NCBI Taxonomy" id="307937"/>
    <lineage>
        <taxon>Eukaryota</taxon>
        <taxon>Fungi</taxon>
        <taxon>Dikarya</taxon>
        <taxon>Ascomycota</taxon>
        <taxon>Pezizomycotina</taxon>
        <taxon>Sordariomycetes</taxon>
        <taxon>Hypocreomycetidae</taxon>
        <taxon>Hypocreales</taxon>
        <taxon>Nectriaceae</taxon>
        <taxon>Dactylonectria</taxon>
    </lineage>
</organism>
<keyword evidence="2" id="KW-1185">Reference proteome</keyword>
<name>A0A9P9EVE3_9HYPO</name>
<reference evidence="1" key="1">
    <citation type="journal article" date="2021" name="Nat. Commun.">
        <title>Genetic determinants of endophytism in the Arabidopsis root mycobiome.</title>
        <authorList>
            <person name="Mesny F."/>
            <person name="Miyauchi S."/>
            <person name="Thiergart T."/>
            <person name="Pickel B."/>
            <person name="Atanasova L."/>
            <person name="Karlsson M."/>
            <person name="Huettel B."/>
            <person name="Barry K.W."/>
            <person name="Haridas S."/>
            <person name="Chen C."/>
            <person name="Bauer D."/>
            <person name="Andreopoulos W."/>
            <person name="Pangilinan J."/>
            <person name="LaButti K."/>
            <person name="Riley R."/>
            <person name="Lipzen A."/>
            <person name="Clum A."/>
            <person name="Drula E."/>
            <person name="Henrissat B."/>
            <person name="Kohler A."/>
            <person name="Grigoriev I.V."/>
            <person name="Martin F.M."/>
            <person name="Hacquard S."/>
        </authorList>
    </citation>
    <scope>NUCLEOTIDE SEQUENCE</scope>
    <source>
        <strain evidence="1">MPI-CAGE-AT-0147</strain>
    </source>
</reference>
<proteinExistence type="predicted"/>
<dbReference type="EMBL" id="JAGMUV010000008">
    <property type="protein sequence ID" value="KAH7146019.1"/>
    <property type="molecule type" value="Genomic_DNA"/>
</dbReference>
<gene>
    <name evidence="1" type="ORF">EDB81DRAFT_651534</name>
</gene>
<feature type="non-terminal residue" evidence="1">
    <location>
        <position position="1"/>
    </location>
</feature>